<accession>A0A379F2I0</accession>
<dbReference type="EMBL" id="UGTP01000001">
    <property type="protein sequence ID" value="SUC12842.1"/>
    <property type="molecule type" value="Genomic_DNA"/>
</dbReference>
<dbReference type="AlphaFoldDB" id="A0A379F2I0"/>
<dbReference type="Proteomes" id="UP000254235">
    <property type="component" value="Unassembled WGS sequence"/>
</dbReference>
<reference evidence="1 2" key="1">
    <citation type="submission" date="2018-06" db="EMBL/GenBank/DDBJ databases">
        <authorList>
            <consortium name="Pathogen Informatics"/>
            <person name="Doyle S."/>
        </authorList>
    </citation>
    <scope>NUCLEOTIDE SEQUENCE [LARGE SCALE GENOMIC DNA]</scope>
    <source>
        <strain evidence="1 2">NCTC13043</strain>
    </source>
</reference>
<evidence type="ECO:0000313" key="1">
    <source>
        <dbReference type="EMBL" id="SUC12842.1"/>
    </source>
</evidence>
<proteinExistence type="predicted"/>
<name>A0A379F2I0_9BACT</name>
<evidence type="ECO:0000313" key="2">
    <source>
        <dbReference type="Proteomes" id="UP000254235"/>
    </source>
</evidence>
<organism evidence="1 2">
    <name type="scientific">Prevotella pallens</name>
    <dbReference type="NCBI Taxonomy" id="60133"/>
    <lineage>
        <taxon>Bacteria</taxon>
        <taxon>Pseudomonadati</taxon>
        <taxon>Bacteroidota</taxon>
        <taxon>Bacteroidia</taxon>
        <taxon>Bacteroidales</taxon>
        <taxon>Prevotellaceae</taxon>
        <taxon>Prevotella</taxon>
    </lineage>
</organism>
<sequence length="319" mass="37944">MDKYRVTFCYVIIRIMKKWIDRAVKHYKYAEPIDRDESVKTFLNMYDLYTQKEDLRKNIKTVRLCLSGIPNSTHIKAKKLLFQGDEDCWKYFERTAVFLTNGHSNADWIEEMSFPLAYALYVERKDLIDQLFDFLLSILTNEQNLSDKYFKKQKLYASTQLIHFLLEKWLGYNPVKELVMNYGTGYGIYQKIIDNWKDLSQIDNSYWDELCEYHLKGIGLQRGEKWENEEFLTSGMIPMELINLQKVRKYLGLDVPQIKNELFSTNMAKSPKIPTGYNEDLDVMFQIVFLTIQNQRKYTIEEVVDLIKKKHGSDVQIIF</sequence>
<protein>
    <submittedName>
        <fullName evidence="1">Uncharacterized protein</fullName>
    </submittedName>
</protein>
<gene>
    <name evidence="1" type="ORF">NCTC13043_01459</name>
</gene>